<reference evidence="10" key="1">
    <citation type="submission" date="2025-08" db="UniProtKB">
        <authorList>
            <consortium name="RefSeq"/>
        </authorList>
    </citation>
    <scope>IDENTIFICATION</scope>
    <source>
        <tissue evidence="10">Total insect</tissue>
    </source>
</reference>
<feature type="transmembrane region" description="Helical" evidence="8">
    <location>
        <begin position="382"/>
        <end position="400"/>
    </location>
</feature>
<dbReference type="PANTHER" id="PTHR42643">
    <property type="entry name" value="IONOTROPIC RECEPTOR 20A-RELATED"/>
    <property type="match status" value="1"/>
</dbReference>
<dbReference type="Gene3D" id="3.40.190.10">
    <property type="entry name" value="Periplasmic binding protein-like II"/>
    <property type="match status" value="1"/>
</dbReference>
<dbReference type="InParanoid" id="A0A6P8ZW05"/>
<dbReference type="AlphaFoldDB" id="A0A6P8ZW05"/>
<evidence type="ECO:0000313" key="9">
    <source>
        <dbReference type="Proteomes" id="UP000515158"/>
    </source>
</evidence>
<dbReference type="RefSeq" id="XP_034249537.1">
    <property type="nucleotide sequence ID" value="XM_034393646.1"/>
</dbReference>
<evidence type="ECO:0000256" key="3">
    <source>
        <dbReference type="ARBA" id="ARBA00022692"/>
    </source>
</evidence>
<evidence type="ECO:0000256" key="6">
    <source>
        <dbReference type="ARBA" id="ARBA00023170"/>
    </source>
</evidence>
<sequence length="743" mass="81352">MLAEVPDAGMNLRRVHLSYSRRHDVLCPRAAASLQHNQSFSLRIDAVQDNTFTGQQASVHPVDVVVLLLGSTGKDLVAEVWWQVNKVLPHFDRSTPLLAVVVAGRFSDAVIVRNELRVRQWWRVAIALQSHNAADEVGEAPPRRIVRIFTSRPLFEPGVRCGENWSPLALQAHWGPGTGSMRIFNKTANATLFTGLPRADDLKGCTVKVAPMENAPYVMNPDNGLSGVDVSLVQYFAKTKNVTLEMLPAHRLDEITNHINAGDKRQNLSNVDPLDLLGLGHADLVIGGVLPTAQRYYSFQLSGVYTSDALRLYLVREYQVPRWQYPFAVLSAKTWALLAGTMLCVGAMLTWLNRQGAAANAMLLWGVFLEGRSFPRWMSPRTTLLVFLWVVFSLHFTAGYRATLAMANLGTITRKSASTIEDLNGRVRRVGMIDEMMLPFLKQDGLLAPLLDRVVVCRTMQNCSRLLRQSPDDVALIMGEQNMWYLSSRFFADNRGRSILQPLRGALLSYHVTTLVAKGSPILPALNDAIAHTQDGGLVPRWFRLLQTNINLYIEYSIRRASNPNGSNAPQLNMRRIVGPFACLFAGLAVATAVFLGELLCYGGQKMVGLDPDEPADDVDSPPRDVSVDAPLQAIKAEVEAEEAAEEAHACVQGALGQVTTLLVEGTVMLAEGAGRYERVTRLETEVMAALTAPGPDAEPATDGVHDGVPVDLLASVATMTTTGPVSLPEQEVQLAGHHLVSV</sequence>
<gene>
    <name evidence="10" type="primary">LOC117650313</name>
</gene>
<evidence type="ECO:0000256" key="2">
    <source>
        <dbReference type="ARBA" id="ARBA00022475"/>
    </source>
</evidence>
<organism evidence="10">
    <name type="scientific">Thrips palmi</name>
    <name type="common">Melon thrips</name>
    <dbReference type="NCBI Taxonomy" id="161013"/>
    <lineage>
        <taxon>Eukaryota</taxon>
        <taxon>Metazoa</taxon>
        <taxon>Ecdysozoa</taxon>
        <taxon>Arthropoda</taxon>
        <taxon>Hexapoda</taxon>
        <taxon>Insecta</taxon>
        <taxon>Pterygota</taxon>
        <taxon>Neoptera</taxon>
        <taxon>Paraneoptera</taxon>
        <taxon>Thysanoptera</taxon>
        <taxon>Terebrantia</taxon>
        <taxon>Thripoidea</taxon>
        <taxon>Thripidae</taxon>
        <taxon>Thrips</taxon>
    </lineage>
</organism>
<keyword evidence="7" id="KW-0325">Glycoprotein</keyword>
<dbReference type="OrthoDB" id="6375798at2759"/>
<name>A0A6P8ZW05_THRPL</name>
<keyword evidence="2" id="KW-1003">Cell membrane</keyword>
<dbReference type="GeneID" id="117650313"/>
<dbReference type="GO" id="GO:0005886">
    <property type="term" value="C:plasma membrane"/>
    <property type="evidence" value="ECO:0007669"/>
    <property type="project" value="UniProtKB-SubCell"/>
</dbReference>
<evidence type="ECO:0000256" key="4">
    <source>
        <dbReference type="ARBA" id="ARBA00022989"/>
    </source>
</evidence>
<evidence type="ECO:0000313" key="10">
    <source>
        <dbReference type="RefSeq" id="XP_034249537.1"/>
    </source>
</evidence>
<comment type="subcellular location">
    <subcellularLocation>
        <location evidence="1">Cell membrane</location>
        <topology evidence="1">Multi-pass membrane protein</topology>
    </subcellularLocation>
</comment>
<keyword evidence="9" id="KW-1185">Reference proteome</keyword>
<proteinExistence type="predicted"/>
<feature type="transmembrane region" description="Helical" evidence="8">
    <location>
        <begin position="577"/>
        <end position="597"/>
    </location>
</feature>
<evidence type="ECO:0000256" key="7">
    <source>
        <dbReference type="ARBA" id="ARBA00023180"/>
    </source>
</evidence>
<dbReference type="Proteomes" id="UP000515158">
    <property type="component" value="Unplaced"/>
</dbReference>
<keyword evidence="4 8" id="KW-1133">Transmembrane helix</keyword>
<accession>A0A6P8ZW05</accession>
<keyword evidence="3 8" id="KW-0812">Transmembrane</keyword>
<dbReference type="InterPro" id="IPR052192">
    <property type="entry name" value="Insect_Ionotropic_Sensory_Rcpt"/>
</dbReference>
<evidence type="ECO:0000256" key="5">
    <source>
        <dbReference type="ARBA" id="ARBA00023136"/>
    </source>
</evidence>
<protein>
    <submittedName>
        <fullName evidence="10">Uncharacterized protein LOC117650313 isoform X1</fullName>
    </submittedName>
</protein>
<evidence type="ECO:0000256" key="1">
    <source>
        <dbReference type="ARBA" id="ARBA00004651"/>
    </source>
</evidence>
<evidence type="ECO:0000256" key="8">
    <source>
        <dbReference type="SAM" id="Phobius"/>
    </source>
</evidence>
<keyword evidence="6" id="KW-0675">Receptor</keyword>
<dbReference type="KEGG" id="tpal:117650313"/>
<dbReference type="PANTHER" id="PTHR42643:SF24">
    <property type="entry name" value="IONOTROPIC RECEPTOR 60A"/>
    <property type="match status" value="1"/>
</dbReference>
<dbReference type="SUPFAM" id="SSF53850">
    <property type="entry name" value="Periplasmic binding protein-like II"/>
    <property type="match status" value="1"/>
</dbReference>
<keyword evidence="5 8" id="KW-0472">Membrane</keyword>